<dbReference type="PROSITE" id="PS50850">
    <property type="entry name" value="MFS"/>
    <property type="match status" value="1"/>
</dbReference>
<evidence type="ECO:0000256" key="6">
    <source>
        <dbReference type="ARBA" id="ARBA00023136"/>
    </source>
</evidence>
<dbReference type="InterPro" id="IPR036259">
    <property type="entry name" value="MFS_trans_sf"/>
</dbReference>
<keyword evidence="5 8" id="KW-1133">Transmembrane helix</keyword>
<evidence type="ECO:0000256" key="8">
    <source>
        <dbReference type="SAM" id="Phobius"/>
    </source>
</evidence>
<dbReference type="GO" id="GO:0005886">
    <property type="term" value="C:plasma membrane"/>
    <property type="evidence" value="ECO:0007669"/>
    <property type="project" value="UniProtKB-SubCell"/>
</dbReference>
<evidence type="ECO:0000256" key="4">
    <source>
        <dbReference type="ARBA" id="ARBA00022692"/>
    </source>
</evidence>
<keyword evidence="11" id="KW-1185">Reference proteome</keyword>
<feature type="transmembrane region" description="Helical" evidence="8">
    <location>
        <begin position="69"/>
        <end position="90"/>
    </location>
</feature>
<keyword evidence="4 8" id="KW-0812">Transmembrane</keyword>
<evidence type="ECO:0000256" key="7">
    <source>
        <dbReference type="SAM" id="MobiDB-lite"/>
    </source>
</evidence>
<evidence type="ECO:0000256" key="3">
    <source>
        <dbReference type="ARBA" id="ARBA00022475"/>
    </source>
</evidence>
<dbReference type="Pfam" id="PF05977">
    <property type="entry name" value="MFS_3"/>
    <property type="match status" value="1"/>
</dbReference>
<dbReference type="SUPFAM" id="SSF103473">
    <property type="entry name" value="MFS general substrate transporter"/>
    <property type="match status" value="1"/>
</dbReference>
<dbReference type="EMBL" id="JACLAU010000031">
    <property type="protein sequence ID" value="MBC2652994.1"/>
    <property type="molecule type" value="Genomic_DNA"/>
</dbReference>
<keyword evidence="6 8" id="KW-0472">Membrane</keyword>
<evidence type="ECO:0000256" key="5">
    <source>
        <dbReference type="ARBA" id="ARBA00022989"/>
    </source>
</evidence>
<comment type="caution">
    <text evidence="10">The sequence shown here is derived from an EMBL/GenBank/DDBJ whole genome shotgun (WGS) entry which is preliminary data.</text>
</comment>
<dbReference type="GO" id="GO:0022857">
    <property type="term" value="F:transmembrane transporter activity"/>
    <property type="evidence" value="ECO:0007669"/>
    <property type="project" value="InterPro"/>
</dbReference>
<organism evidence="10 11">
    <name type="scientific">Novosphingobium aerophilum</name>
    <dbReference type="NCBI Taxonomy" id="2839843"/>
    <lineage>
        <taxon>Bacteria</taxon>
        <taxon>Pseudomonadati</taxon>
        <taxon>Pseudomonadota</taxon>
        <taxon>Alphaproteobacteria</taxon>
        <taxon>Sphingomonadales</taxon>
        <taxon>Sphingomonadaceae</taxon>
        <taxon>Novosphingobium</taxon>
    </lineage>
</organism>
<dbReference type="CDD" id="cd06173">
    <property type="entry name" value="MFS_MefA_like"/>
    <property type="match status" value="1"/>
</dbReference>
<proteinExistence type="predicted"/>
<evidence type="ECO:0000259" key="9">
    <source>
        <dbReference type="PROSITE" id="PS50850"/>
    </source>
</evidence>
<dbReference type="PANTHER" id="PTHR23513">
    <property type="entry name" value="INTEGRAL MEMBRANE EFFLUX PROTEIN-RELATED"/>
    <property type="match status" value="1"/>
</dbReference>
<dbReference type="Gene3D" id="1.20.1250.20">
    <property type="entry name" value="MFS general substrate transporter like domains"/>
    <property type="match status" value="1"/>
</dbReference>
<sequence length="428" mass="44187">MADPRDNPAVDPAGAGPSPPNPPGATFAPFRYPAFRAIWSANLFSQLGSSIQSIAAAWLMTDLTRSHSLVAAVQASATAPILLIGVFAGAIADNFDRRRVMLAAQVAMLLCSAALATITALGLIGPYGLLAFTLAVGTGTALNAPAWQASVRAQVGVRDLPQAISLNTIALNLARSLGPALGGGLVAALGVAAAFGINAVSFLAMIVVLWRWRPDVPAPVRRPMLTSIRAGLAFCAGSDPVRRILLRGLCVGIGAAALQSLLPVVIRDRLGAGELAFGLLLASFGLGSIAGALVVARLNRRFGAEVMVRTGAIAYAAAILGLALIDRAVWLFPFIALGGMAFTFCFTTINVAMQLRAPEAILGRCMAIYQSVSFGGMAIGAWLCGLLSDRVGITVALGLAATFLLFITMVLGLLAPLPRPGEGVVLKR</sequence>
<dbReference type="AlphaFoldDB" id="A0A7X1FAI9"/>
<feature type="transmembrane region" description="Helical" evidence="8">
    <location>
        <begin position="306"/>
        <end position="325"/>
    </location>
</feature>
<dbReference type="InterPro" id="IPR010290">
    <property type="entry name" value="TM_effector"/>
</dbReference>
<feature type="transmembrane region" description="Helical" evidence="8">
    <location>
        <begin position="331"/>
        <end position="355"/>
    </location>
</feature>
<dbReference type="InterPro" id="IPR020846">
    <property type="entry name" value="MFS_dom"/>
</dbReference>
<feature type="transmembrane region" description="Helical" evidence="8">
    <location>
        <begin position="244"/>
        <end position="266"/>
    </location>
</feature>
<feature type="transmembrane region" description="Helical" evidence="8">
    <location>
        <begin position="185"/>
        <end position="212"/>
    </location>
</feature>
<dbReference type="RefSeq" id="WP_185684380.1">
    <property type="nucleotide sequence ID" value="NZ_JACLAU010000031.1"/>
</dbReference>
<reference evidence="10 11" key="1">
    <citation type="submission" date="2020-08" db="EMBL/GenBank/DDBJ databases">
        <title>The genome sequence of Novosphingobium flavum 4Y4.</title>
        <authorList>
            <person name="Liu Y."/>
        </authorList>
    </citation>
    <scope>NUCLEOTIDE SEQUENCE [LARGE SCALE GENOMIC DNA]</scope>
    <source>
        <strain evidence="10 11">4Y4</strain>
    </source>
</reference>
<keyword evidence="2" id="KW-0813">Transport</keyword>
<comment type="subcellular location">
    <subcellularLocation>
        <location evidence="1">Cell membrane</location>
        <topology evidence="1">Multi-pass membrane protein</topology>
    </subcellularLocation>
</comment>
<accession>A0A7X1FAI9</accession>
<evidence type="ECO:0000313" key="10">
    <source>
        <dbReference type="EMBL" id="MBC2652994.1"/>
    </source>
</evidence>
<feature type="transmembrane region" description="Helical" evidence="8">
    <location>
        <begin position="102"/>
        <end position="124"/>
    </location>
</feature>
<evidence type="ECO:0000313" key="11">
    <source>
        <dbReference type="Proteomes" id="UP000520156"/>
    </source>
</evidence>
<evidence type="ECO:0000256" key="1">
    <source>
        <dbReference type="ARBA" id="ARBA00004651"/>
    </source>
</evidence>
<dbReference type="PANTHER" id="PTHR23513:SF11">
    <property type="entry name" value="STAPHYLOFERRIN A TRANSPORTER"/>
    <property type="match status" value="1"/>
</dbReference>
<keyword evidence="3" id="KW-1003">Cell membrane</keyword>
<name>A0A7X1FAI9_9SPHN</name>
<protein>
    <submittedName>
        <fullName evidence="10">MFS transporter</fullName>
    </submittedName>
</protein>
<feature type="transmembrane region" description="Helical" evidence="8">
    <location>
        <begin position="272"/>
        <end position="294"/>
    </location>
</feature>
<evidence type="ECO:0000256" key="2">
    <source>
        <dbReference type="ARBA" id="ARBA00022448"/>
    </source>
</evidence>
<dbReference type="Proteomes" id="UP000520156">
    <property type="component" value="Unassembled WGS sequence"/>
</dbReference>
<feature type="transmembrane region" description="Helical" evidence="8">
    <location>
        <begin position="367"/>
        <end position="388"/>
    </location>
</feature>
<gene>
    <name evidence="10" type="ORF">H7F49_14950</name>
</gene>
<feature type="region of interest" description="Disordered" evidence="7">
    <location>
        <begin position="1"/>
        <end position="22"/>
    </location>
</feature>
<feature type="domain" description="Major facilitator superfamily (MFS) profile" evidence="9">
    <location>
        <begin position="34"/>
        <end position="419"/>
    </location>
</feature>
<feature type="transmembrane region" description="Helical" evidence="8">
    <location>
        <begin position="394"/>
        <end position="417"/>
    </location>
</feature>